<proteinExistence type="predicted"/>
<reference evidence="2" key="1">
    <citation type="submission" date="2014-05" db="EMBL/GenBank/DDBJ databases">
        <authorList>
            <person name="Chronopoulou M."/>
        </authorList>
    </citation>
    <scope>NUCLEOTIDE SEQUENCE</scope>
    <source>
        <tissue evidence="2">Whole organism</tissue>
    </source>
</reference>
<evidence type="ECO:0000256" key="1">
    <source>
        <dbReference type="SAM" id="MobiDB-lite"/>
    </source>
</evidence>
<dbReference type="AlphaFoldDB" id="A0A0K2VKH1"/>
<feature type="region of interest" description="Disordered" evidence="1">
    <location>
        <begin position="80"/>
        <end position="122"/>
    </location>
</feature>
<dbReference type="EMBL" id="HACA01033469">
    <property type="protein sequence ID" value="CDW50830.1"/>
    <property type="molecule type" value="Transcribed_RNA"/>
</dbReference>
<accession>A0A0K2VKH1</accession>
<evidence type="ECO:0000313" key="2">
    <source>
        <dbReference type="EMBL" id="CDW50830.1"/>
    </source>
</evidence>
<name>A0A0K2VKH1_LEPSM</name>
<organism evidence="2">
    <name type="scientific">Lepeophtheirus salmonis</name>
    <name type="common">Salmon louse</name>
    <name type="synonym">Caligus salmonis</name>
    <dbReference type="NCBI Taxonomy" id="72036"/>
    <lineage>
        <taxon>Eukaryota</taxon>
        <taxon>Metazoa</taxon>
        <taxon>Ecdysozoa</taxon>
        <taxon>Arthropoda</taxon>
        <taxon>Crustacea</taxon>
        <taxon>Multicrustacea</taxon>
        <taxon>Hexanauplia</taxon>
        <taxon>Copepoda</taxon>
        <taxon>Siphonostomatoida</taxon>
        <taxon>Caligidae</taxon>
        <taxon>Lepeophtheirus</taxon>
    </lineage>
</organism>
<protein>
    <submittedName>
        <fullName evidence="2">Uncharacterized protein</fullName>
    </submittedName>
</protein>
<sequence>MDNTCLCNNKDVTCLNCNCTYYQYDEELCPSSFIDYDDTMPINPTVEQQPEYQDNPKIISGETDKLFDNESDFEIISNVNSGHGSQRISRTTDGALSPRNRTNSNAQSRVCSPERSIQPSSTATVRQLFHGVELLSSDNTPERKSNQSSYQVTTTGDLKTAILGNREDLDTLSTVSTTAIERDLEHPTFQEIKQ</sequence>